<proteinExistence type="predicted"/>
<gene>
    <name evidence="2" type="ORF">GCM10010446_19940</name>
</gene>
<accession>A0ABN3X4A6</accession>
<name>A0ABN3X4A6_9ACTN</name>
<evidence type="ECO:0000313" key="2">
    <source>
        <dbReference type="EMBL" id="GAA2935022.1"/>
    </source>
</evidence>
<dbReference type="RefSeq" id="WP_344493549.1">
    <property type="nucleotide sequence ID" value="NZ_BAAAUD010000020.1"/>
</dbReference>
<feature type="chain" id="PRO_5047474161" description="SH3b domain-containing protein" evidence="1">
    <location>
        <begin position="31"/>
        <end position="125"/>
    </location>
</feature>
<keyword evidence="3" id="KW-1185">Reference proteome</keyword>
<evidence type="ECO:0000313" key="3">
    <source>
        <dbReference type="Proteomes" id="UP001500403"/>
    </source>
</evidence>
<feature type="signal peptide" evidence="1">
    <location>
        <begin position="1"/>
        <end position="30"/>
    </location>
</feature>
<evidence type="ECO:0000256" key="1">
    <source>
        <dbReference type="SAM" id="SignalP"/>
    </source>
</evidence>
<comment type="caution">
    <text evidence="2">The sequence shown here is derived from an EMBL/GenBank/DDBJ whole genome shotgun (WGS) entry which is preliminary data.</text>
</comment>
<dbReference type="Proteomes" id="UP001500403">
    <property type="component" value="Unassembled WGS sequence"/>
</dbReference>
<evidence type="ECO:0008006" key="4">
    <source>
        <dbReference type="Google" id="ProtNLM"/>
    </source>
</evidence>
<reference evidence="2 3" key="1">
    <citation type="journal article" date="2019" name="Int. J. Syst. Evol. Microbiol.">
        <title>The Global Catalogue of Microorganisms (GCM) 10K type strain sequencing project: providing services to taxonomists for standard genome sequencing and annotation.</title>
        <authorList>
            <consortium name="The Broad Institute Genomics Platform"/>
            <consortium name="The Broad Institute Genome Sequencing Center for Infectious Disease"/>
            <person name="Wu L."/>
            <person name="Ma J."/>
        </authorList>
    </citation>
    <scope>NUCLEOTIDE SEQUENCE [LARGE SCALE GENOMIC DNA]</scope>
    <source>
        <strain evidence="2 3">JCM 9088</strain>
    </source>
</reference>
<organism evidence="2 3">
    <name type="scientific">Streptomyces enissocaesilis</name>
    <dbReference type="NCBI Taxonomy" id="332589"/>
    <lineage>
        <taxon>Bacteria</taxon>
        <taxon>Bacillati</taxon>
        <taxon>Actinomycetota</taxon>
        <taxon>Actinomycetes</taxon>
        <taxon>Kitasatosporales</taxon>
        <taxon>Streptomycetaceae</taxon>
        <taxon>Streptomyces</taxon>
        <taxon>Streptomyces rochei group</taxon>
    </lineage>
</organism>
<dbReference type="EMBL" id="BAAAUD010000020">
    <property type="protein sequence ID" value="GAA2935022.1"/>
    <property type="molecule type" value="Genomic_DNA"/>
</dbReference>
<protein>
    <recommendedName>
        <fullName evidence="4">SH3b domain-containing protein</fullName>
    </recommendedName>
</protein>
<sequence>MAKRSTRLSAVGLALGAAVSLLGTAGSAEAAGQAVNTTVQAGSNIRAGATTNSRLVGTTEFLSTAYIECYTRGQYVKVGNYGTDVWYYGNVFDDDATPAHFYGDVWVWGGNVNVGADPSPDVAPC</sequence>
<keyword evidence="1" id="KW-0732">Signal</keyword>